<dbReference type="AlphaFoldDB" id="A0AB34K188"/>
<proteinExistence type="predicted"/>
<dbReference type="EMBL" id="JBGBPQ010000003">
    <property type="protein sequence ID" value="KAL1526651.1"/>
    <property type="molecule type" value="Genomic_DNA"/>
</dbReference>
<feature type="region of interest" description="Disordered" evidence="1">
    <location>
        <begin position="27"/>
        <end position="56"/>
    </location>
</feature>
<evidence type="ECO:0000313" key="3">
    <source>
        <dbReference type="Proteomes" id="UP001515480"/>
    </source>
</evidence>
<comment type="caution">
    <text evidence="2">The sequence shown here is derived from an EMBL/GenBank/DDBJ whole genome shotgun (WGS) entry which is preliminary data.</text>
</comment>
<dbReference type="Proteomes" id="UP001515480">
    <property type="component" value="Unassembled WGS sequence"/>
</dbReference>
<gene>
    <name evidence="2" type="ORF">AB1Y20_015355</name>
</gene>
<name>A0AB34K188_PRYPA</name>
<reference evidence="2 3" key="1">
    <citation type="journal article" date="2024" name="Science">
        <title>Giant polyketide synthase enzymes in the biosynthesis of giant marine polyether toxins.</title>
        <authorList>
            <person name="Fallon T.R."/>
            <person name="Shende V.V."/>
            <person name="Wierzbicki I.H."/>
            <person name="Pendleton A.L."/>
            <person name="Watervoot N.F."/>
            <person name="Auber R.P."/>
            <person name="Gonzalez D.J."/>
            <person name="Wisecaver J.H."/>
            <person name="Moore B.S."/>
        </authorList>
    </citation>
    <scope>NUCLEOTIDE SEQUENCE [LARGE SCALE GENOMIC DNA]</scope>
    <source>
        <strain evidence="2 3">12B1</strain>
    </source>
</reference>
<organism evidence="2 3">
    <name type="scientific">Prymnesium parvum</name>
    <name type="common">Toxic golden alga</name>
    <dbReference type="NCBI Taxonomy" id="97485"/>
    <lineage>
        <taxon>Eukaryota</taxon>
        <taxon>Haptista</taxon>
        <taxon>Haptophyta</taxon>
        <taxon>Prymnesiophyceae</taxon>
        <taxon>Prymnesiales</taxon>
        <taxon>Prymnesiaceae</taxon>
        <taxon>Prymnesium</taxon>
    </lineage>
</organism>
<accession>A0AB34K188</accession>
<evidence type="ECO:0000313" key="2">
    <source>
        <dbReference type="EMBL" id="KAL1526651.1"/>
    </source>
</evidence>
<feature type="region of interest" description="Disordered" evidence="1">
    <location>
        <begin position="164"/>
        <end position="193"/>
    </location>
</feature>
<protein>
    <submittedName>
        <fullName evidence="2">Uncharacterized protein</fullName>
    </submittedName>
</protein>
<feature type="region of interest" description="Disordered" evidence="1">
    <location>
        <begin position="79"/>
        <end position="116"/>
    </location>
</feature>
<keyword evidence="3" id="KW-1185">Reference proteome</keyword>
<evidence type="ECO:0000256" key="1">
    <source>
        <dbReference type="SAM" id="MobiDB-lite"/>
    </source>
</evidence>
<sequence length="316" mass="34677">MNGAGTFMAQDAGVRARPWDRHKFSTVGRHEARLKPSTRLPPYLADPSQGQWANDTSSWLPASAQVGAHCGAATAPAGGRAALQRRTQAAGAAQFERGDTDSPWQRSSDAVGGHYGKDALGAVNLGSERSRYRRTNAAEIDDTLRWVARPNSKSESRARFLAEQLEKEKEHPLTRAPGAREDRASRTQPPDRRRIVGVIARDDAYHVDGVAMPPQRLGRSAVAGKVGQQVAADGSAEEFRTATGLRMEQMRKMRELKPEELEAIVKEPRTSRHDHTPGLAEAVKDPRVVLALNQIMNAPNKMAGELYKMKNTTRHV</sequence>